<evidence type="ECO:0000313" key="9">
    <source>
        <dbReference type="EMBL" id="CAI49697.1"/>
    </source>
</evidence>
<feature type="domain" description="Methyl-accepting transducer" evidence="6">
    <location>
        <begin position="403"/>
        <end position="639"/>
    </location>
</feature>
<dbReference type="Pfam" id="PF13426">
    <property type="entry name" value="PAS_9"/>
    <property type="match status" value="1"/>
</dbReference>
<feature type="region of interest" description="Disordered" evidence="5">
    <location>
        <begin position="13"/>
        <end position="37"/>
    </location>
</feature>
<evidence type="ECO:0000256" key="4">
    <source>
        <dbReference type="SAM" id="Coils"/>
    </source>
</evidence>
<dbReference type="Gene3D" id="3.30.450.20">
    <property type="entry name" value="PAS domain"/>
    <property type="match status" value="1"/>
</dbReference>
<dbReference type="GO" id="GO:0006935">
    <property type="term" value="P:chemotaxis"/>
    <property type="evidence" value="ECO:0007669"/>
    <property type="project" value="InterPro"/>
</dbReference>
<evidence type="ECO:0000256" key="3">
    <source>
        <dbReference type="PROSITE-ProRule" id="PRU00284"/>
    </source>
</evidence>
<dbReference type="SUPFAM" id="SSF58104">
    <property type="entry name" value="Methyl-accepting chemotaxis protein (MCP) signaling domain"/>
    <property type="match status" value="1"/>
</dbReference>
<dbReference type="GO" id="GO:0007165">
    <property type="term" value="P:signal transduction"/>
    <property type="evidence" value="ECO:0007669"/>
    <property type="project" value="UniProtKB-KW"/>
</dbReference>
<dbReference type="GO" id="GO:0016020">
    <property type="term" value="C:membrane"/>
    <property type="evidence" value="ECO:0007669"/>
    <property type="project" value="InterPro"/>
</dbReference>
<sequence>MVSGIFAQLAGVVDGSDTGGDRAENAGGNSESPGERLERVRTAVGYDDADAARLADETGAIDGGERALSGDDIRSAYGTDVGDKLLAQQARDLNAVVGEADDTERMRRIASSARQQAAEGIAPSSYVASHAPLFEDLIDDAFAAVQDGGDPEEAKQDLKAAMRASLTGMAAGADEFDGSDTVEPLDESDYIEELTADDLFESIPYGVFLIDDENTMLGYNTAINRLLGLDADHREFLGRDCRETLAAATYTDNSRHHALADKVVDAPRNADEEWDVERREDTFSFIGNDDIVYGDTSVSVNTEGEETHIDFLAAPIFDDDGELRAVIELVEDRSEAVREQKELNGLVTEVTDTLDSIGTGELSSRADFDGDDELVEDELLDVVEAVNGMAENFEQLVIRVEDQTEALAESIARATDSAHSIDRQVEDQTESLEEVSNELESFSATMEEVAASSNEVATAAESALDNAERGVDSGQDAKAVTDEVNELSEQLVDSVAELDEYMAEIGEVVDIIADVADQTNILALNANIEAARVDADGDGFGVVADEVKSLANETQQYTDEIRDRIETVQGQTDTTVEEVERTNDHIREVREEIDESLSALDELSESIEDAAEGIQEVAEANDEQAATVEEVTATVDEVREQAHEVKQETNDIVEEAETQEAAVGTLSERVERLSTDATENDGDGFDETTAEDSDD</sequence>
<evidence type="ECO:0000259" key="8">
    <source>
        <dbReference type="PROSITE" id="PS50885"/>
    </source>
</evidence>
<dbReference type="HOGENOM" id="CLU_000445_116_0_2"/>
<keyword evidence="1 3" id="KW-0807">Transducer</keyword>
<dbReference type="GeneID" id="3702846"/>
<evidence type="ECO:0000256" key="1">
    <source>
        <dbReference type="ARBA" id="ARBA00023224"/>
    </source>
</evidence>
<dbReference type="Gene3D" id="1.10.287.950">
    <property type="entry name" value="Methyl-accepting chemotaxis protein"/>
    <property type="match status" value="1"/>
</dbReference>
<dbReference type="eggNOG" id="arCOG02318">
    <property type="taxonomic scope" value="Archaea"/>
</dbReference>
<feature type="compositionally biased region" description="Acidic residues" evidence="5">
    <location>
        <begin position="678"/>
        <end position="695"/>
    </location>
</feature>
<dbReference type="GO" id="GO:0004888">
    <property type="term" value="F:transmembrane signaling receptor activity"/>
    <property type="evidence" value="ECO:0007669"/>
    <property type="project" value="InterPro"/>
</dbReference>
<dbReference type="InterPro" id="IPR000014">
    <property type="entry name" value="PAS"/>
</dbReference>
<protein>
    <submittedName>
        <fullName evidence="9">Transducer protein Htr31</fullName>
    </submittedName>
</protein>
<dbReference type="PANTHER" id="PTHR32089:SF112">
    <property type="entry name" value="LYSOZYME-LIKE PROTEIN-RELATED"/>
    <property type="match status" value="1"/>
</dbReference>
<dbReference type="PANTHER" id="PTHR32089">
    <property type="entry name" value="METHYL-ACCEPTING CHEMOTAXIS PROTEIN MCPB"/>
    <property type="match status" value="1"/>
</dbReference>
<feature type="coiled-coil region" evidence="4">
    <location>
        <begin position="418"/>
        <end position="452"/>
    </location>
</feature>
<dbReference type="STRING" id="348780.NP_3212A"/>
<dbReference type="RefSeq" id="WP_011323319.1">
    <property type="nucleotide sequence ID" value="NC_007426.1"/>
</dbReference>
<dbReference type="SMART" id="SM00283">
    <property type="entry name" value="MA"/>
    <property type="match status" value="1"/>
</dbReference>
<dbReference type="EnsemblBacteria" id="CAI49697">
    <property type="protein sequence ID" value="CAI49697"/>
    <property type="gene ID" value="NP_3212A"/>
</dbReference>
<dbReference type="KEGG" id="nph:NP_3212A"/>
<feature type="domain" description="HAMP" evidence="8">
    <location>
        <begin position="347"/>
        <end position="398"/>
    </location>
</feature>
<feature type="coiled-coil region" evidence="4">
    <location>
        <begin position="477"/>
        <end position="504"/>
    </location>
</feature>
<organism evidence="9 10">
    <name type="scientific">Natronomonas pharaonis (strain ATCC 35678 / DSM 2160 / CIP 103997 / JCM 8858 / NBRC 14720 / NCIMB 2260 / Gabara)</name>
    <name type="common">Halobacterium pharaonis</name>
    <dbReference type="NCBI Taxonomy" id="348780"/>
    <lineage>
        <taxon>Archaea</taxon>
        <taxon>Methanobacteriati</taxon>
        <taxon>Methanobacteriota</taxon>
        <taxon>Stenosarchaea group</taxon>
        <taxon>Halobacteria</taxon>
        <taxon>Halobacteriales</taxon>
        <taxon>Natronomonadaceae</taxon>
        <taxon>Natronomonas</taxon>
    </lineage>
</organism>
<comment type="similarity">
    <text evidence="2">Belongs to the methyl-accepting chemotaxis (MCP) protein family.</text>
</comment>
<name>A0A1U7EX43_NATPD</name>
<dbReference type="InterPro" id="IPR004089">
    <property type="entry name" value="MCPsignal_dom"/>
</dbReference>
<dbReference type="Pfam" id="PF00015">
    <property type="entry name" value="MCPsignal"/>
    <property type="match status" value="1"/>
</dbReference>
<dbReference type="EMBL" id="CR936257">
    <property type="protein sequence ID" value="CAI49697.1"/>
    <property type="molecule type" value="Genomic_DNA"/>
</dbReference>
<dbReference type="PROSITE" id="PS50111">
    <property type="entry name" value="CHEMOTAXIS_TRANSDUC_2"/>
    <property type="match status" value="1"/>
</dbReference>
<accession>A0A1U7EX43</accession>
<dbReference type="PROSITE" id="PS50112">
    <property type="entry name" value="PAS"/>
    <property type="match status" value="1"/>
</dbReference>
<evidence type="ECO:0000256" key="5">
    <source>
        <dbReference type="SAM" id="MobiDB-lite"/>
    </source>
</evidence>
<dbReference type="InterPro" id="IPR004090">
    <property type="entry name" value="Chemotax_Me-accpt_rcpt"/>
</dbReference>
<reference evidence="9 10" key="1">
    <citation type="journal article" date="2005" name="Genome Res.">
        <title>Living with two extremes: conclusions from the genome sequence of Natronomonas pharaonis.</title>
        <authorList>
            <person name="Falb M."/>
            <person name="Pfeiffer F."/>
            <person name="Palm P."/>
            <person name="Rodewald K."/>
            <person name="Hickmann V."/>
            <person name="Tittor J."/>
            <person name="Oesterhelt D."/>
        </authorList>
    </citation>
    <scope>NUCLEOTIDE SEQUENCE [LARGE SCALE GENOMIC DNA]</scope>
    <source>
        <strain evidence="10">ATCC 35678 / DSM 2160 / CIP 103997 / JCM 8858 / NBRC 14720 / NCIMB 2260 / Gabara</strain>
    </source>
</reference>
<dbReference type="InterPro" id="IPR003660">
    <property type="entry name" value="HAMP_dom"/>
</dbReference>
<dbReference type="Proteomes" id="UP000002698">
    <property type="component" value="Chromosome"/>
</dbReference>
<dbReference type="OrthoDB" id="116658at2157"/>
<evidence type="ECO:0000259" key="7">
    <source>
        <dbReference type="PROSITE" id="PS50112"/>
    </source>
</evidence>
<dbReference type="InterPro" id="IPR035965">
    <property type="entry name" value="PAS-like_dom_sf"/>
</dbReference>
<dbReference type="SUPFAM" id="SSF55785">
    <property type="entry name" value="PYP-like sensor domain (PAS domain)"/>
    <property type="match status" value="1"/>
</dbReference>
<gene>
    <name evidence="9" type="primary">htr31</name>
    <name evidence="9" type="ordered locus">NP_3212A</name>
</gene>
<dbReference type="PROSITE" id="PS50885">
    <property type="entry name" value="HAMP"/>
    <property type="match status" value="1"/>
</dbReference>
<evidence type="ECO:0000256" key="2">
    <source>
        <dbReference type="ARBA" id="ARBA00029447"/>
    </source>
</evidence>
<keyword evidence="4" id="KW-0175">Coiled coil</keyword>
<evidence type="ECO:0000313" key="10">
    <source>
        <dbReference type="Proteomes" id="UP000002698"/>
    </source>
</evidence>
<feature type="domain" description="PAS" evidence="7">
    <location>
        <begin position="192"/>
        <end position="232"/>
    </location>
</feature>
<feature type="region of interest" description="Disordered" evidence="5">
    <location>
        <begin position="642"/>
        <end position="695"/>
    </location>
</feature>
<keyword evidence="10" id="KW-1185">Reference proteome</keyword>
<dbReference type="CDD" id="cd11386">
    <property type="entry name" value="MCP_signal"/>
    <property type="match status" value="1"/>
</dbReference>
<proteinExistence type="inferred from homology"/>
<dbReference type="AlphaFoldDB" id="A0A1U7EX43"/>
<evidence type="ECO:0000259" key="6">
    <source>
        <dbReference type="PROSITE" id="PS50111"/>
    </source>
</evidence>
<dbReference type="PRINTS" id="PR00260">
    <property type="entry name" value="CHEMTRNSDUCR"/>
</dbReference>